<dbReference type="InterPro" id="IPR009734">
    <property type="entry name" value="Myoviridae_GpU"/>
</dbReference>
<reference evidence="1" key="1">
    <citation type="submission" date="2021-02" db="EMBL/GenBank/DDBJ databases">
        <title>Neisseriaceae sp. 26B isolated from the cloaca of a Common Toad-headed Turtle (Mesoclemmys nasuta).</title>
        <authorList>
            <person name="Spergser J."/>
            <person name="Busse H.-J."/>
        </authorList>
    </citation>
    <scope>NUCLEOTIDE SEQUENCE</scope>
    <source>
        <strain evidence="1">26B</strain>
    </source>
</reference>
<organism evidence="1 2">
    <name type="scientific">Paralysiella testudinis</name>
    <dbReference type="NCBI Taxonomy" id="2809020"/>
    <lineage>
        <taxon>Bacteria</taxon>
        <taxon>Pseudomonadati</taxon>
        <taxon>Pseudomonadota</taxon>
        <taxon>Betaproteobacteria</taxon>
        <taxon>Neisseriales</taxon>
        <taxon>Neisseriaceae</taxon>
        <taxon>Paralysiella</taxon>
    </lineage>
</organism>
<dbReference type="KEGG" id="ptes:JQU52_10085"/>
<sequence length="299" mass="31278">MFAMLGDVRFELLSSFTDFEETHTAAFAKHDVLAGRPRLQAMGNELTEIRFSLRLHWKLGNPDTAYRGLIEAKEAQEALALVYGSGRHAGWFVISSISSRTLIQDAKGRTAARELDVQLTEFVGDPNNPLPTPGVAAGKNPLLSMLPESVQGAASKVAEAVETGIRIYNEVEQGINQVQTLITQAQALKNNPLAVFSLAGDALAAGGGMLGNLNRLPEIGAWFGDLAGTADFLAYSGQAARQLSGGVAALQSGIDSGTVDDWLDAAAGFVAGAGDSLNNAAAGAQVLTGWLAVRKDGAA</sequence>
<dbReference type="Proteomes" id="UP000653156">
    <property type="component" value="Chromosome"/>
</dbReference>
<name>A0A892ZHQ4_9NEIS</name>
<dbReference type="RefSeq" id="WP_230338360.1">
    <property type="nucleotide sequence ID" value="NZ_CP069798.1"/>
</dbReference>
<keyword evidence="2" id="KW-1185">Reference proteome</keyword>
<evidence type="ECO:0000313" key="1">
    <source>
        <dbReference type="EMBL" id="QRQ81074.1"/>
    </source>
</evidence>
<protein>
    <submittedName>
        <fullName evidence="1">Phage tail protein</fullName>
    </submittedName>
</protein>
<dbReference type="AlphaFoldDB" id="A0A892ZHQ4"/>
<gene>
    <name evidence="1" type="ORF">JQU52_10085</name>
</gene>
<evidence type="ECO:0000313" key="2">
    <source>
        <dbReference type="Proteomes" id="UP000653156"/>
    </source>
</evidence>
<dbReference type="EMBL" id="CP069798">
    <property type="protein sequence ID" value="QRQ81074.1"/>
    <property type="molecule type" value="Genomic_DNA"/>
</dbReference>
<proteinExistence type="predicted"/>
<accession>A0A892ZHQ4</accession>
<dbReference type="Pfam" id="PF06995">
    <property type="entry name" value="Phage_P2_GpU"/>
    <property type="match status" value="1"/>
</dbReference>